<keyword evidence="2" id="KW-1185">Reference proteome</keyword>
<name>A0A8G0L7X8_9HYPO</name>
<dbReference type="Proteomes" id="UP000826661">
    <property type="component" value="Chromosome II"/>
</dbReference>
<sequence>MRFSDSIWRLVHQTSHGKPGRRVLFADFFSSYLPPDLQGQNEPAREAHLRLLMLTTDDCGRMAGPQFHRRDRLDGKGAGSVLDAERWYCLGKKNIMAYSITVRIRARNLTSLKLKLILFHEVGKRG</sequence>
<organism evidence="1 2">
    <name type="scientific">Trichoderma simmonsii</name>
    <dbReference type="NCBI Taxonomy" id="1491479"/>
    <lineage>
        <taxon>Eukaryota</taxon>
        <taxon>Fungi</taxon>
        <taxon>Dikarya</taxon>
        <taxon>Ascomycota</taxon>
        <taxon>Pezizomycotina</taxon>
        <taxon>Sordariomycetes</taxon>
        <taxon>Hypocreomycetidae</taxon>
        <taxon>Hypocreales</taxon>
        <taxon>Hypocreaceae</taxon>
        <taxon>Trichoderma</taxon>
    </lineage>
</organism>
<dbReference type="AlphaFoldDB" id="A0A8G0L7X8"/>
<gene>
    <name evidence="1" type="ORF">H0G86_013327</name>
</gene>
<protein>
    <submittedName>
        <fullName evidence="1">Uncharacterized protein</fullName>
    </submittedName>
</protein>
<evidence type="ECO:0000313" key="1">
    <source>
        <dbReference type="EMBL" id="QYS97386.1"/>
    </source>
</evidence>
<dbReference type="EMBL" id="CP075865">
    <property type="protein sequence ID" value="QYS97386.1"/>
    <property type="molecule type" value="Genomic_DNA"/>
</dbReference>
<accession>A0A8G0L7X8</accession>
<evidence type="ECO:0000313" key="2">
    <source>
        <dbReference type="Proteomes" id="UP000826661"/>
    </source>
</evidence>
<proteinExistence type="predicted"/>
<reference evidence="1 2" key="1">
    <citation type="journal article" date="2021" name="BMC Genomics">
        <title>Telomere-to-telomere genome assembly of asparaginase-producing Trichoderma simmonsii.</title>
        <authorList>
            <person name="Chung D."/>
            <person name="Kwon Y.M."/>
            <person name="Yang Y."/>
        </authorList>
    </citation>
    <scope>NUCLEOTIDE SEQUENCE [LARGE SCALE GENOMIC DNA]</scope>
    <source>
        <strain evidence="1 2">GH-Sj1</strain>
    </source>
</reference>